<dbReference type="Gene3D" id="1.20.140.10">
    <property type="entry name" value="Butyryl-CoA Dehydrogenase, subunit A, domain 3"/>
    <property type="match status" value="1"/>
</dbReference>
<evidence type="ECO:0000256" key="2">
    <source>
        <dbReference type="ARBA" id="ARBA00022827"/>
    </source>
</evidence>
<dbReference type="PANTHER" id="PTHR43884:SF20">
    <property type="entry name" value="ACYL-COA DEHYDROGENASE FADE28"/>
    <property type="match status" value="1"/>
</dbReference>
<organism evidence="5 6">
    <name type="scientific">Gordonia rubripertincta</name>
    <name type="common">Rhodococcus corallinus</name>
    <dbReference type="NCBI Taxonomy" id="36822"/>
    <lineage>
        <taxon>Bacteria</taxon>
        <taxon>Bacillati</taxon>
        <taxon>Actinomycetota</taxon>
        <taxon>Actinomycetes</taxon>
        <taxon>Mycobacteriales</taxon>
        <taxon>Gordoniaceae</taxon>
        <taxon>Gordonia</taxon>
    </lineage>
</organism>
<dbReference type="RefSeq" id="WP_301571919.1">
    <property type="nucleotide sequence ID" value="NZ_JAPWIE010000004.1"/>
</dbReference>
<proteinExistence type="predicted"/>
<gene>
    <name evidence="5" type="ORF">O4213_14280</name>
</gene>
<evidence type="ECO:0000256" key="3">
    <source>
        <dbReference type="ARBA" id="ARBA00023002"/>
    </source>
</evidence>
<reference evidence="5" key="1">
    <citation type="submission" date="2022-12" db="EMBL/GenBank/DDBJ databases">
        <authorList>
            <person name="Krivoruchko A.V."/>
            <person name="Elkin A."/>
        </authorList>
    </citation>
    <scope>NUCLEOTIDE SEQUENCE</scope>
    <source>
        <strain evidence="5">IEGM 1388</strain>
    </source>
</reference>
<dbReference type="InterPro" id="IPR009075">
    <property type="entry name" value="AcylCo_DH/oxidase_C"/>
</dbReference>
<evidence type="ECO:0000313" key="6">
    <source>
        <dbReference type="Proteomes" id="UP001067235"/>
    </source>
</evidence>
<accession>A0ABT4MWU8</accession>
<dbReference type="Pfam" id="PF00441">
    <property type="entry name" value="Acyl-CoA_dh_1"/>
    <property type="match status" value="1"/>
</dbReference>
<keyword evidence="1" id="KW-0285">Flavoprotein</keyword>
<dbReference type="PANTHER" id="PTHR43884">
    <property type="entry name" value="ACYL-COA DEHYDROGENASE"/>
    <property type="match status" value="1"/>
</dbReference>
<protein>
    <submittedName>
        <fullName evidence="5">Acyl-CoA dehydrogenase family protein</fullName>
    </submittedName>
</protein>
<sequence length="338" mass="35570">MSGPNHELAELLSSLFGRHVDSDPDSAGIDQNLWTTLRETGLDRLTGGPGREGGEAGWAESALLLCAVGANAARVPVAENDVLAGWLLDTAGITARDNHIRVAAVLDSAGRAGGVPWAGEVDRLVVLWRNGDGWQVSDLARSEVGIESGRNRAGESRDAVVVDTSGLDGTPVPATVVAEYRLRGALTRSHLMVGAMSRIQQIVVEHAGARVQFGRPLAKFQAVQHMVADLAAETALADATTVAAADLAAAHGFDDPRTALGVAASRSVSGHAASVVVRNAHQILGAIGFTREHDLHRYTNRLLSWRSEYGSVRSWDDELTRAAVEAGSASLWTMVTGG</sequence>
<name>A0ABT4MWU8_GORRU</name>
<keyword evidence="2" id="KW-0274">FAD</keyword>
<feature type="domain" description="Acyl-CoA dehydrogenase/oxidase C-terminal" evidence="4">
    <location>
        <begin position="191"/>
        <end position="303"/>
    </location>
</feature>
<dbReference type="InterPro" id="IPR036250">
    <property type="entry name" value="AcylCo_DH-like_C"/>
</dbReference>
<comment type="caution">
    <text evidence="5">The sequence shown here is derived from an EMBL/GenBank/DDBJ whole genome shotgun (WGS) entry which is preliminary data.</text>
</comment>
<evidence type="ECO:0000259" key="4">
    <source>
        <dbReference type="Pfam" id="PF00441"/>
    </source>
</evidence>
<keyword evidence="6" id="KW-1185">Reference proteome</keyword>
<evidence type="ECO:0000313" key="5">
    <source>
        <dbReference type="EMBL" id="MCZ4551155.1"/>
    </source>
</evidence>
<evidence type="ECO:0000256" key="1">
    <source>
        <dbReference type="ARBA" id="ARBA00022630"/>
    </source>
</evidence>
<keyword evidence="3" id="KW-0560">Oxidoreductase</keyword>
<dbReference type="Proteomes" id="UP001067235">
    <property type="component" value="Unassembled WGS sequence"/>
</dbReference>
<dbReference type="EMBL" id="JAPWIE010000004">
    <property type="protein sequence ID" value="MCZ4551155.1"/>
    <property type="molecule type" value="Genomic_DNA"/>
</dbReference>
<dbReference type="SUPFAM" id="SSF47203">
    <property type="entry name" value="Acyl-CoA dehydrogenase C-terminal domain-like"/>
    <property type="match status" value="1"/>
</dbReference>